<dbReference type="GO" id="GO:0016491">
    <property type="term" value="F:oxidoreductase activity"/>
    <property type="evidence" value="ECO:0007669"/>
    <property type="project" value="UniProtKB-KW"/>
</dbReference>
<dbReference type="InterPro" id="IPR012951">
    <property type="entry name" value="BBE"/>
</dbReference>
<dbReference type="InterPro" id="IPR006094">
    <property type="entry name" value="Oxid_FAD_bind_N"/>
</dbReference>
<keyword evidence="10" id="KW-1185">Reference proteome</keyword>
<dbReference type="InterPro" id="IPR016169">
    <property type="entry name" value="FAD-bd_PCMH_sub2"/>
</dbReference>
<evidence type="ECO:0000259" key="8">
    <source>
        <dbReference type="PROSITE" id="PS51387"/>
    </source>
</evidence>
<reference evidence="9" key="1">
    <citation type="submission" date="2021-07" db="EMBL/GenBank/DDBJ databases">
        <authorList>
            <person name="Durling M."/>
        </authorList>
    </citation>
    <scope>NUCLEOTIDE SEQUENCE</scope>
</reference>
<protein>
    <recommendedName>
        <fullName evidence="11">FAD-binding PCMH-type domain-containing protein</fullName>
    </recommendedName>
</protein>
<dbReference type="AlphaFoldDB" id="A0A9N9PPR3"/>
<dbReference type="InterPro" id="IPR016166">
    <property type="entry name" value="FAD-bd_PCMH"/>
</dbReference>
<dbReference type="Gene3D" id="3.30.43.10">
    <property type="entry name" value="Uridine Diphospho-n-acetylenolpyruvylglucosamine Reductase, domain 2"/>
    <property type="match status" value="1"/>
</dbReference>
<dbReference type="InterPro" id="IPR016167">
    <property type="entry name" value="FAD-bd_PCMH_sub1"/>
</dbReference>
<feature type="region of interest" description="Disordered" evidence="6">
    <location>
        <begin position="40"/>
        <end position="70"/>
    </location>
</feature>
<evidence type="ECO:0000259" key="7">
    <source>
        <dbReference type="PROSITE" id="PS50113"/>
    </source>
</evidence>
<dbReference type="Proteomes" id="UP000696280">
    <property type="component" value="Unassembled WGS sequence"/>
</dbReference>
<dbReference type="Gene3D" id="3.30.450.20">
    <property type="entry name" value="PAS domain"/>
    <property type="match status" value="1"/>
</dbReference>
<dbReference type="Gene3D" id="3.40.462.20">
    <property type="match status" value="1"/>
</dbReference>
<dbReference type="InterPro" id="IPR000014">
    <property type="entry name" value="PAS"/>
</dbReference>
<comment type="caution">
    <text evidence="9">The sequence shown here is derived from an EMBL/GenBank/DDBJ whole genome shotgun (WGS) entry which is preliminary data.</text>
</comment>
<keyword evidence="3" id="KW-0285">Flavoprotein</keyword>
<evidence type="ECO:0000256" key="6">
    <source>
        <dbReference type="SAM" id="MobiDB-lite"/>
    </source>
</evidence>
<organism evidence="9 10">
    <name type="scientific">Hymenoscyphus fraxineus</name>
    <dbReference type="NCBI Taxonomy" id="746836"/>
    <lineage>
        <taxon>Eukaryota</taxon>
        <taxon>Fungi</taxon>
        <taxon>Dikarya</taxon>
        <taxon>Ascomycota</taxon>
        <taxon>Pezizomycotina</taxon>
        <taxon>Leotiomycetes</taxon>
        <taxon>Helotiales</taxon>
        <taxon>Helotiaceae</taxon>
        <taxon>Hymenoscyphus</taxon>
    </lineage>
</organism>
<dbReference type="Pfam" id="PF13426">
    <property type="entry name" value="PAS_9"/>
    <property type="match status" value="1"/>
</dbReference>
<gene>
    <name evidence="9" type="ORF">HYFRA_00008055</name>
</gene>
<dbReference type="SUPFAM" id="SSF56176">
    <property type="entry name" value="FAD-binding/transporter-associated domain-like"/>
    <property type="match status" value="1"/>
</dbReference>
<dbReference type="Pfam" id="PF08031">
    <property type="entry name" value="BBE"/>
    <property type="match status" value="1"/>
</dbReference>
<proteinExistence type="inferred from homology"/>
<dbReference type="PROSITE" id="PS50113">
    <property type="entry name" value="PAC"/>
    <property type="match status" value="1"/>
</dbReference>
<keyword evidence="5" id="KW-0560">Oxidoreductase</keyword>
<dbReference type="InterPro" id="IPR035965">
    <property type="entry name" value="PAS-like_dom_sf"/>
</dbReference>
<comment type="cofactor">
    <cofactor evidence="1">
        <name>FAD</name>
        <dbReference type="ChEBI" id="CHEBI:57692"/>
    </cofactor>
</comment>
<evidence type="ECO:0000313" key="10">
    <source>
        <dbReference type="Proteomes" id="UP000696280"/>
    </source>
</evidence>
<comment type="similarity">
    <text evidence="2">Belongs to the oxygen-dependent FAD-linked oxidoreductase family.</text>
</comment>
<evidence type="ECO:0008006" key="11">
    <source>
        <dbReference type="Google" id="ProtNLM"/>
    </source>
</evidence>
<feature type="region of interest" description="Disordered" evidence="6">
    <location>
        <begin position="1"/>
        <end position="23"/>
    </location>
</feature>
<evidence type="ECO:0000256" key="3">
    <source>
        <dbReference type="ARBA" id="ARBA00022630"/>
    </source>
</evidence>
<dbReference type="PANTHER" id="PTHR42973">
    <property type="entry name" value="BINDING OXIDOREDUCTASE, PUTATIVE (AFU_ORTHOLOGUE AFUA_1G17690)-RELATED"/>
    <property type="match status" value="1"/>
</dbReference>
<dbReference type="InterPro" id="IPR000700">
    <property type="entry name" value="PAS-assoc_C"/>
</dbReference>
<evidence type="ECO:0000256" key="2">
    <source>
        <dbReference type="ARBA" id="ARBA00005466"/>
    </source>
</evidence>
<sequence length="1066" mass="118073">MDPYSAQSSPTLRDPISFAISSPSPIRSFDIQAVLERKMVSSDGSDSSQTAPVDAQSPTDEGFFDLQPPAPKANRVKVEDARLLSAEHLNFILGDQSLFQKFSTFLNRFHAHMVPTLIRYLEMRKAVKAIELANAIAKQIRWPSHTDYCKFSRVQAGAVDIRFEDYAARELLLLRTEALPAFVTHALLEVVSDCVAKDIMGQAIPVVKDLVGNLAEVFCLTDPSVHDNPIIFASEEFHRTTQYGTSYAINRNCRFLQGPGTDKNTVLRLSRAITLGRECNEVLLNYRRDGTPFINLLMSAPLYDDRGKLKYFIGAQIDVTGLIEHGMGIESFRALLQKEQESEERNCTPRYEETQQSKNAKETLDRLRELSTMFSQEEAEVVKGNSRCDDDMDSCSIRSVVPTSNRTRGPTRRIIGAEELPGDGLNLSKLNFLNNPDAGNTLPGAYQHYLLVRPDPSLQIIFVSPSLRLPGILRTHLFSKLGGPAQTINALQDAFRDGASVTAKVLWLPKNERGRSAAEKPRWIRCTPLLGSDDRVGVWMIILVPVETQVRPFGRMENAIAILQDGVAWYQHRSIESKPFKVGCGRDYGIVRRRVSTKHQALGNKFREAGGECGLQHQFNGISVQTKELRLTPSQRIVIFPATVEDVSKAVLFGVASKLEVVTVGGRHSAAGTSSREGGICIDLGKMRNVTVDAEKKTATAQGGCRWIDVDSELAKVGLATVGGTVNDTGIGGLTLGGGYGWLTGTYGLVIDNLIEVEVVLVDGSVVKASEFENSDLFWGIRGAGINFGIVTSFTYQAYEQGPVWAGQLVFTKEQIIPVFHIANHLLATSNGRSTMFTAFAAPPPAHQPVVLVVVFFNGSEEEGNDFFEPLISLGPLVNTTASMPYENVNTLVGQALEPGFRRLMKGSSTLQPLDPELAEELARDYEEFITRFPDANLTLVLFEYYPVRKIMDVPQAATAFANRGTTVGLTFIPGWTKEEFDIPCRDWAREMSKKTKDYRLKSLEHTRVDENTQVCVGEYSNHDGLGDGPEVIYGLNYPRLVELKKRFDPENFFGNGRNSIIQKPR</sequence>
<dbReference type="GO" id="GO:0071949">
    <property type="term" value="F:FAD binding"/>
    <property type="evidence" value="ECO:0007669"/>
    <property type="project" value="InterPro"/>
</dbReference>
<feature type="region of interest" description="Disordered" evidence="6">
    <location>
        <begin position="341"/>
        <end position="362"/>
    </location>
</feature>
<name>A0A9N9PPR3_9HELO</name>
<keyword evidence="4" id="KW-0274">FAD</keyword>
<dbReference type="Gene3D" id="3.30.465.10">
    <property type="match status" value="1"/>
</dbReference>
<feature type="domain" description="PAC" evidence="7">
    <location>
        <begin position="277"/>
        <end position="331"/>
    </location>
</feature>
<dbReference type="OrthoDB" id="447251at2759"/>
<evidence type="ECO:0000256" key="1">
    <source>
        <dbReference type="ARBA" id="ARBA00001974"/>
    </source>
</evidence>
<evidence type="ECO:0000313" key="9">
    <source>
        <dbReference type="EMBL" id="CAG8951305.1"/>
    </source>
</evidence>
<evidence type="ECO:0000256" key="4">
    <source>
        <dbReference type="ARBA" id="ARBA00022827"/>
    </source>
</evidence>
<accession>A0A9N9PPR3</accession>
<feature type="compositionally biased region" description="Polar residues" evidence="6">
    <location>
        <begin position="1"/>
        <end position="11"/>
    </location>
</feature>
<dbReference type="PROSITE" id="PS51387">
    <property type="entry name" value="FAD_PCMH"/>
    <property type="match status" value="1"/>
</dbReference>
<dbReference type="EMBL" id="CAJVRL010000041">
    <property type="protein sequence ID" value="CAG8951305.1"/>
    <property type="molecule type" value="Genomic_DNA"/>
</dbReference>
<feature type="compositionally biased region" description="Polar residues" evidence="6">
    <location>
        <begin position="42"/>
        <end position="59"/>
    </location>
</feature>
<feature type="domain" description="FAD-binding PCMH-type" evidence="8">
    <location>
        <begin position="631"/>
        <end position="801"/>
    </location>
</feature>
<dbReference type="Pfam" id="PF01565">
    <property type="entry name" value="FAD_binding_4"/>
    <property type="match status" value="1"/>
</dbReference>
<evidence type="ECO:0000256" key="5">
    <source>
        <dbReference type="ARBA" id="ARBA00023002"/>
    </source>
</evidence>
<dbReference type="InterPro" id="IPR050416">
    <property type="entry name" value="FAD-linked_Oxidoreductase"/>
</dbReference>
<dbReference type="InterPro" id="IPR036318">
    <property type="entry name" value="FAD-bd_PCMH-like_sf"/>
</dbReference>
<dbReference type="SUPFAM" id="SSF55785">
    <property type="entry name" value="PYP-like sensor domain (PAS domain)"/>
    <property type="match status" value="1"/>
</dbReference>
<dbReference type="PANTHER" id="PTHR42973:SF39">
    <property type="entry name" value="FAD-BINDING PCMH-TYPE DOMAIN-CONTAINING PROTEIN"/>
    <property type="match status" value="1"/>
</dbReference>